<keyword evidence="2" id="KW-1185">Reference proteome</keyword>
<dbReference type="EMBL" id="CM039430">
    <property type="protein sequence ID" value="KAI4344188.1"/>
    <property type="molecule type" value="Genomic_DNA"/>
</dbReference>
<evidence type="ECO:0000313" key="2">
    <source>
        <dbReference type="Proteomes" id="UP000828941"/>
    </source>
</evidence>
<reference evidence="1 2" key="1">
    <citation type="journal article" date="2022" name="DNA Res.">
        <title>Chromosomal-level genome assembly of the orchid tree Bauhinia variegata (Leguminosae; Cercidoideae) supports the allotetraploid origin hypothesis of Bauhinia.</title>
        <authorList>
            <person name="Zhong Y."/>
            <person name="Chen Y."/>
            <person name="Zheng D."/>
            <person name="Pang J."/>
            <person name="Liu Y."/>
            <person name="Luo S."/>
            <person name="Meng S."/>
            <person name="Qian L."/>
            <person name="Wei D."/>
            <person name="Dai S."/>
            <person name="Zhou R."/>
        </authorList>
    </citation>
    <scope>NUCLEOTIDE SEQUENCE [LARGE SCALE GENOMIC DNA]</scope>
    <source>
        <strain evidence="1">BV-YZ2020</strain>
    </source>
</reference>
<protein>
    <submittedName>
        <fullName evidence="1">Uncharacterized protein</fullName>
    </submittedName>
</protein>
<name>A0ACB9P641_BAUVA</name>
<accession>A0ACB9P641</accession>
<sequence length="474" mass="54814">MASTCSWPIFLVTLLFLLFLSLSLYSYHPNEDIKLLFPIKVLPNNLKTAHTEAPKAPAQHNSNGSRATTTLKLTVPVSKHIKNIDGKFLRIEKDLAEARTAIRKAIRQRNFTSDREESFIPRGCVYRNSYAFHQSHIEMLKRFKVWTYKEGEPPLFHSGPQSSIYGVEGHVMNELESGESPFKARHPDEAHIFMLPISVAHIVHFLYNPLVTYARDQLMRTVTDYTDIISHKYPYWNRSKGADHFLASCHDWAPDISKEKPGMELYKNLIRVLCNANTSEGFEPAKDVSLPEINIRGFELNPPMVGQHPQNRPILAFFAGRLHGRIREILLDRWKGKDEEMQVYDILPKHLNYQELMGKSKFCLCPSGYEVASPRLVESINAGCVPVIVSDYYELPFSDVLDWTKFSIVIPSKRIPEIKTLLKDVSETKYLKLYKRVIKVRRHFQLNRPAKPFDVLHMIIHSVWLRRLNVRLSH</sequence>
<organism evidence="1 2">
    <name type="scientific">Bauhinia variegata</name>
    <name type="common">Purple orchid tree</name>
    <name type="synonym">Phanera variegata</name>
    <dbReference type="NCBI Taxonomy" id="167791"/>
    <lineage>
        <taxon>Eukaryota</taxon>
        <taxon>Viridiplantae</taxon>
        <taxon>Streptophyta</taxon>
        <taxon>Embryophyta</taxon>
        <taxon>Tracheophyta</taxon>
        <taxon>Spermatophyta</taxon>
        <taxon>Magnoliopsida</taxon>
        <taxon>eudicotyledons</taxon>
        <taxon>Gunneridae</taxon>
        <taxon>Pentapetalae</taxon>
        <taxon>rosids</taxon>
        <taxon>fabids</taxon>
        <taxon>Fabales</taxon>
        <taxon>Fabaceae</taxon>
        <taxon>Cercidoideae</taxon>
        <taxon>Cercideae</taxon>
        <taxon>Bauhiniinae</taxon>
        <taxon>Bauhinia</taxon>
    </lineage>
</organism>
<proteinExistence type="predicted"/>
<dbReference type="Proteomes" id="UP000828941">
    <property type="component" value="Chromosome 5"/>
</dbReference>
<comment type="caution">
    <text evidence="1">The sequence shown here is derived from an EMBL/GenBank/DDBJ whole genome shotgun (WGS) entry which is preliminary data.</text>
</comment>
<evidence type="ECO:0000313" key="1">
    <source>
        <dbReference type="EMBL" id="KAI4344188.1"/>
    </source>
</evidence>
<gene>
    <name evidence="1" type="ORF">L6164_011441</name>
</gene>